<gene>
    <name evidence="2" type="ORF">PCOR1329_LOCUS47122</name>
</gene>
<dbReference type="EMBL" id="CAUYUJ010015675">
    <property type="protein sequence ID" value="CAK0856854.1"/>
    <property type="molecule type" value="Genomic_DNA"/>
</dbReference>
<feature type="region of interest" description="Disordered" evidence="1">
    <location>
        <begin position="112"/>
        <end position="133"/>
    </location>
</feature>
<reference evidence="2" key="1">
    <citation type="submission" date="2023-10" db="EMBL/GenBank/DDBJ databases">
        <authorList>
            <person name="Chen Y."/>
            <person name="Shah S."/>
            <person name="Dougan E. K."/>
            <person name="Thang M."/>
            <person name="Chan C."/>
        </authorList>
    </citation>
    <scope>NUCLEOTIDE SEQUENCE [LARGE SCALE GENOMIC DNA]</scope>
</reference>
<name>A0ABN9UBR3_9DINO</name>
<protein>
    <submittedName>
        <fullName evidence="2">Uncharacterized protein</fullName>
    </submittedName>
</protein>
<evidence type="ECO:0000313" key="2">
    <source>
        <dbReference type="EMBL" id="CAK0856854.1"/>
    </source>
</evidence>
<organism evidence="2 3">
    <name type="scientific">Prorocentrum cordatum</name>
    <dbReference type="NCBI Taxonomy" id="2364126"/>
    <lineage>
        <taxon>Eukaryota</taxon>
        <taxon>Sar</taxon>
        <taxon>Alveolata</taxon>
        <taxon>Dinophyceae</taxon>
        <taxon>Prorocentrales</taxon>
        <taxon>Prorocentraceae</taxon>
        <taxon>Prorocentrum</taxon>
    </lineage>
</organism>
<evidence type="ECO:0000256" key="1">
    <source>
        <dbReference type="SAM" id="MobiDB-lite"/>
    </source>
</evidence>
<evidence type="ECO:0000313" key="3">
    <source>
        <dbReference type="Proteomes" id="UP001189429"/>
    </source>
</evidence>
<sequence>MMDDAGTCGRDENEVSPEVELDEESFSDQRLDDLAHGGLRRSQAQLIIPRTISEYFECCRYSRCHSEGLLLAASQPTGELVHARRLVPRALSEGLLAGRLIMMASSMRRGGAEGDADCVSRGSAEPAAPPPRFPAEDLEQDMLLEGRIVRIANIGLYIDVGATLLGLLRCLLLPRRRLQRACGLRRSCRTWSSSRLPTRGTSASACRRLGRTTKPSRTSPTWTACAASARGRGCRCPPTASRLPRAGATPTKVEGDDLDNAAWWILRPTMIGGSPAPWRYVRNIYFGSVLISMTLGQHDAIEHDRWQSSSLTVLCVDSQCMPSSLRPFDRNRSIVCDLSFCPEGTDGASDACSFTAY</sequence>
<dbReference type="Proteomes" id="UP001189429">
    <property type="component" value="Unassembled WGS sequence"/>
</dbReference>
<proteinExistence type="predicted"/>
<accession>A0ABN9UBR3</accession>
<keyword evidence="3" id="KW-1185">Reference proteome</keyword>
<feature type="region of interest" description="Disordered" evidence="1">
    <location>
        <begin position="1"/>
        <end position="24"/>
    </location>
</feature>
<comment type="caution">
    <text evidence="2">The sequence shown here is derived from an EMBL/GenBank/DDBJ whole genome shotgun (WGS) entry which is preliminary data.</text>
</comment>
<feature type="compositionally biased region" description="Acidic residues" evidence="1">
    <location>
        <begin position="14"/>
        <end position="24"/>
    </location>
</feature>